<sequence length="290" mass="31169">MQTVSVDEDHHLAYTEYGDPDGDPAVFFHGTPGSRKLGALFDTAAQESGVRLLAFDRPGYGYSSPWPTRTVRDAGAYVSTLLDDANIQTAPLIAFSGGSAHALATAATHPHRIDRVDSIAGVVPPRVRDSTPMVQRLLAGLATTTPTLLRGLFRGQAWLAARLDPSFVVAQYTADSIEDPIPDTVAEVVKADFIEAFAQSQSGAVTEFHNTATDWDISLDAIDVDVSLWHGDADTNVPIAGARRLEAHLPRADLQVLDGADHLRTLLRSMRDVLTAAQDYGRPTGSSVDR</sequence>
<organism evidence="2 3">
    <name type="scientific">Halospeciosus flavus</name>
    <dbReference type="NCBI Taxonomy" id="3032283"/>
    <lineage>
        <taxon>Archaea</taxon>
        <taxon>Methanobacteriati</taxon>
        <taxon>Methanobacteriota</taxon>
        <taxon>Stenosarchaea group</taxon>
        <taxon>Halobacteria</taxon>
        <taxon>Halobacteriales</taxon>
        <taxon>Halobacteriaceae</taxon>
        <taxon>Halospeciosus</taxon>
    </lineage>
</organism>
<evidence type="ECO:0000313" key="3">
    <source>
        <dbReference type="Proteomes" id="UP001596447"/>
    </source>
</evidence>
<dbReference type="PANTHER" id="PTHR43433">
    <property type="entry name" value="HYDROLASE, ALPHA/BETA FOLD FAMILY PROTEIN"/>
    <property type="match status" value="1"/>
</dbReference>
<evidence type="ECO:0000259" key="1">
    <source>
        <dbReference type="Pfam" id="PF00561"/>
    </source>
</evidence>
<dbReference type="SUPFAM" id="SSF53474">
    <property type="entry name" value="alpha/beta-Hydrolases"/>
    <property type="match status" value="1"/>
</dbReference>
<accession>A0ABD5Z3E5</accession>
<protein>
    <submittedName>
        <fullName evidence="2">Alpha/beta fold hydrolase</fullName>
    </submittedName>
</protein>
<dbReference type="AlphaFoldDB" id="A0ABD5Z3E5"/>
<keyword evidence="2" id="KW-0378">Hydrolase</keyword>
<proteinExistence type="predicted"/>
<dbReference type="InterPro" id="IPR029058">
    <property type="entry name" value="AB_hydrolase_fold"/>
</dbReference>
<dbReference type="RefSeq" id="WP_279529596.1">
    <property type="nucleotide sequence ID" value="NZ_CP122312.1"/>
</dbReference>
<dbReference type="GO" id="GO:0016787">
    <property type="term" value="F:hydrolase activity"/>
    <property type="evidence" value="ECO:0007669"/>
    <property type="project" value="UniProtKB-KW"/>
</dbReference>
<name>A0ABD5Z3E5_9EURY</name>
<gene>
    <name evidence="2" type="ORF">ACFQJ9_09630</name>
</gene>
<dbReference type="Pfam" id="PF00561">
    <property type="entry name" value="Abhydrolase_1"/>
    <property type="match status" value="1"/>
</dbReference>
<evidence type="ECO:0000313" key="2">
    <source>
        <dbReference type="EMBL" id="MFC7199669.1"/>
    </source>
</evidence>
<comment type="caution">
    <text evidence="2">The sequence shown here is derived from an EMBL/GenBank/DDBJ whole genome shotgun (WGS) entry which is preliminary data.</text>
</comment>
<dbReference type="EMBL" id="JBHTAR010000011">
    <property type="protein sequence ID" value="MFC7199669.1"/>
    <property type="molecule type" value="Genomic_DNA"/>
</dbReference>
<dbReference type="InterPro" id="IPR050471">
    <property type="entry name" value="AB_hydrolase"/>
</dbReference>
<reference evidence="2 3" key="1">
    <citation type="journal article" date="2019" name="Int. J. Syst. Evol. Microbiol.">
        <title>The Global Catalogue of Microorganisms (GCM) 10K type strain sequencing project: providing services to taxonomists for standard genome sequencing and annotation.</title>
        <authorList>
            <consortium name="The Broad Institute Genomics Platform"/>
            <consortium name="The Broad Institute Genome Sequencing Center for Infectious Disease"/>
            <person name="Wu L."/>
            <person name="Ma J."/>
        </authorList>
    </citation>
    <scope>NUCLEOTIDE SEQUENCE [LARGE SCALE GENOMIC DNA]</scope>
    <source>
        <strain evidence="2 3">XZGYJ-43</strain>
    </source>
</reference>
<dbReference type="Gene3D" id="3.40.50.1820">
    <property type="entry name" value="alpha/beta hydrolase"/>
    <property type="match status" value="1"/>
</dbReference>
<keyword evidence="3" id="KW-1185">Reference proteome</keyword>
<dbReference type="Proteomes" id="UP001596447">
    <property type="component" value="Unassembled WGS sequence"/>
</dbReference>
<dbReference type="InterPro" id="IPR000073">
    <property type="entry name" value="AB_hydrolase_1"/>
</dbReference>
<dbReference type="PANTHER" id="PTHR43433:SF10">
    <property type="entry name" value="AB HYDROLASE-1 DOMAIN-CONTAINING PROTEIN"/>
    <property type="match status" value="1"/>
</dbReference>
<feature type="domain" description="AB hydrolase-1" evidence="1">
    <location>
        <begin position="26"/>
        <end position="263"/>
    </location>
</feature>